<feature type="non-terminal residue" evidence="1">
    <location>
        <position position="1"/>
    </location>
</feature>
<gene>
    <name evidence="1" type="ORF">EZS28_031350</name>
</gene>
<accession>A0A5J4USR4</accession>
<sequence>TLVSAVDINGSVKVILIDDVGFTNTIRRNVNQWGWAGAIKINEYKSSNMTSNDDEDDDEQINGQQNNEQKYSSINSNSTYSQSIFNPLSSSSSSSSSPNLEGEYFTFISNTNFTNCGNNDADSGAIMHQGFDQNTSSCVTVIDNCQFNACLGRRAGAIVVQEGMRLKNANNSVFGFDCSSINSTYGAEITQFIYFYRSQQAINDFEDNFIFNNVQFAETNSKYAVKMAEFDLNLIKPDIKKNRFHRKRIKDRSKTDENFYLFNNPHCFKSYHMICLIFALAIFHHPELIEFRRYRYGSSSKTLIWQGTQDHDVISVDLDVGPYPFGDHCAEQLNYFDKQGLTITNQTFTIRENNFKLQYQRLAYGINIIPSENYFAECGPYNCREDKIPPTQAPHSINTYEYPVFAFGVNDTKYFGEKSEDGQCKTQCVNGDPIEKATYGKHF</sequence>
<evidence type="ECO:0000313" key="1">
    <source>
        <dbReference type="EMBL" id="KAA6373122.1"/>
    </source>
</evidence>
<organism evidence="1 2">
    <name type="scientific">Streblomastix strix</name>
    <dbReference type="NCBI Taxonomy" id="222440"/>
    <lineage>
        <taxon>Eukaryota</taxon>
        <taxon>Metamonada</taxon>
        <taxon>Preaxostyla</taxon>
        <taxon>Oxymonadida</taxon>
        <taxon>Streblomastigidae</taxon>
        <taxon>Streblomastix</taxon>
    </lineage>
</organism>
<dbReference type="EMBL" id="SNRW01013010">
    <property type="protein sequence ID" value="KAA6373122.1"/>
    <property type="molecule type" value="Genomic_DNA"/>
</dbReference>
<evidence type="ECO:0000313" key="2">
    <source>
        <dbReference type="Proteomes" id="UP000324800"/>
    </source>
</evidence>
<reference evidence="1 2" key="1">
    <citation type="submission" date="2019-03" db="EMBL/GenBank/DDBJ databases">
        <title>Single cell metagenomics reveals metabolic interactions within the superorganism composed of flagellate Streblomastix strix and complex community of Bacteroidetes bacteria on its surface.</title>
        <authorList>
            <person name="Treitli S.C."/>
            <person name="Kolisko M."/>
            <person name="Husnik F."/>
            <person name="Keeling P."/>
            <person name="Hampl V."/>
        </authorList>
    </citation>
    <scope>NUCLEOTIDE SEQUENCE [LARGE SCALE GENOMIC DNA]</scope>
    <source>
        <strain evidence="1">ST1C</strain>
    </source>
</reference>
<proteinExistence type="predicted"/>
<name>A0A5J4USR4_9EUKA</name>
<dbReference type="Proteomes" id="UP000324800">
    <property type="component" value="Unassembled WGS sequence"/>
</dbReference>
<comment type="caution">
    <text evidence="1">The sequence shown here is derived from an EMBL/GenBank/DDBJ whole genome shotgun (WGS) entry which is preliminary data.</text>
</comment>
<dbReference type="AlphaFoldDB" id="A0A5J4USR4"/>
<protein>
    <submittedName>
        <fullName evidence="1">Uncharacterized protein</fullName>
    </submittedName>
</protein>